<dbReference type="EMBL" id="CP078077">
    <property type="protein sequence ID" value="UPL13961.1"/>
    <property type="molecule type" value="Genomic_DNA"/>
</dbReference>
<accession>A0ABY4IQ77</accession>
<evidence type="ECO:0000256" key="1">
    <source>
        <dbReference type="SAM" id="Phobius"/>
    </source>
</evidence>
<reference evidence="2 3" key="1">
    <citation type="submission" date="2021-06" db="EMBL/GenBank/DDBJ databases">
        <title>Genome-based taxonomic framework of Microbacterium strains isolated from marine environment, the description of four new species and reclassification of four preexisting species.</title>
        <authorList>
            <person name="Lee S.D."/>
            <person name="Kim S.-M."/>
            <person name="Byeon Y.-S."/>
            <person name="Yang H.L."/>
            <person name="Kim I.S."/>
        </authorList>
    </citation>
    <scope>NUCLEOTIDE SEQUENCE [LARGE SCALE GENOMIC DNA]</scope>
    <source>
        <strain evidence="2 3">SSW1-36</strain>
    </source>
</reference>
<protein>
    <submittedName>
        <fullName evidence="2">Uncharacterized protein</fullName>
    </submittedName>
</protein>
<name>A0ABY4IQ77_9MICO</name>
<organism evidence="2 3">
    <name type="scientific">Microbacterium galbinum</name>
    <dbReference type="NCBI Taxonomy" id="2851646"/>
    <lineage>
        <taxon>Bacteria</taxon>
        <taxon>Bacillati</taxon>
        <taxon>Actinomycetota</taxon>
        <taxon>Actinomycetes</taxon>
        <taxon>Micrococcales</taxon>
        <taxon>Microbacteriaceae</taxon>
        <taxon>Microbacterium</taxon>
    </lineage>
</organism>
<keyword evidence="3" id="KW-1185">Reference proteome</keyword>
<keyword evidence="1" id="KW-1133">Transmembrane helix</keyword>
<proteinExistence type="predicted"/>
<evidence type="ECO:0000313" key="3">
    <source>
        <dbReference type="Proteomes" id="UP000831963"/>
    </source>
</evidence>
<keyword evidence="1" id="KW-0812">Transmembrane</keyword>
<feature type="transmembrane region" description="Helical" evidence="1">
    <location>
        <begin position="32"/>
        <end position="53"/>
    </location>
</feature>
<sequence length="69" mass="7819">MDQWKWNLGQAGILFLGAVVFSLVIAAVGASWWVALVVPAAFLSSGIMLTRALRERRRERRVTHTERRP</sequence>
<evidence type="ECO:0000313" key="2">
    <source>
        <dbReference type="EMBL" id="UPL13961.1"/>
    </source>
</evidence>
<keyword evidence="1" id="KW-0472">Membrane</keyword>
<dbReference type="Proteomes" id="UP000831963">
    <property type="component" value="Chromosome"/>
</dbReference>
<feature type="transmembrane region" description="Helical" evidence="1">
    <location>
        <begin position="7"/>
        <end position="26"/>
    </location>
</feature>
<gene>
    <name evidence="2" type="ORF">KV396_05485</name>
</gene>
<dbReference type="RefSeq" id="WP_247957121.1">
    <property type="nucleotide sequence ID" value="NZ_CP078077.1"/>
</dbReference>